<dbReference type="AlphaFoldDB" id="A0AAV4BNF0"/>
<sequence length="406" mass="45782">MLYNDLPCPSENARYVFRFSNRFPVSIANRARADFDRRQLQQRLHAPVPLHDLSRQESDRKHVKAEAPTIDIELQNINDTIYYGSITVGTPGQQLNVVFDTASSATWILSKFCRSNPYCLMHRKYSNASSTTFKNKLISFAFEYSNGGLSGVWVEDNVSVGGLIVEHQTFGLATTNIGVYENVDIDGRIGLGFGNIFGAKEPNLFDNMLQQGALKNPVFSFYFNRKDSGDRSSHLTLGGTNPDLYTGDFIFVDLTAPNRWQFQGDRVQLNGGKVFFSKYGFQAAVESDNELIVGPYEDVSALNTRLGATLFFQNGYLYLYQINCDVVDTLPDVEFIVNGKRLALSRKDYVVKINGRCFSTFAGKRDPTGNREEPLWILGTPFMRSIYTQFDKGNRRIGFAQAKHKT</sequence>
<dbReference type="EMBL" id="BLXT01005178">
    <property type="protein sequence ID" value="GFO20551.1"/>
    <property type="molecule type" value="Genomic_DNA"/>
</dbReference>
<accession>A0AAV4BNF0</accession>
<dbReference type="PRINTS" id="PR00792">
    <property type="entry name" value="PEPSIN"/>
</dbReference>
<keyword evidence="2" id="KW-0645">Protease</keyword>
<keyword evidence="4" id="KW-0378">Hydrolase</keyword>
<reference evidence="7 8" key="1">
    <citation type="journal article" date="2021" name="Elife">
        <title>Chloroplast acquisition without the gene transfer in kleptoplastic sea slugs, Plakobranchus ocellatus.</title>
        <authorList>
            <person name="Maeda T."/>
            <person name="Takahashi S."/>
            <person name="Yoshida T."/>
            <person name="Shimamura S."/>
            <person name="Takaki Y."/>
            <person name="Nagai Y."/>
            <person name="Toyoda A."/>
            <person name="Suzuki Y."/>
            <person name="Arimoto A."/>
            <person name="Ishii H."/>
            <person name="Satoh N."/>
            <person name="Nishiyama T."/>
            <person name="Hasebe M."/>
            <person name="Maruyama T."/>
            <person name="Minagawa J."/>
            <person name="Obokata J."/>
            <person name="Shigenobu S."/>
        </authorList>
    </citation>
    <scope>NUCLEOTIDE SEQUENCE [LARGE SCALE GENOMIC DNA]</scope>
</reference>
<protein>
    <submittedName>
        <fullName evidence="7">Cathepsin d</fullName>
    </submittedName>
</protein>
<dbReference type="PANTHER" id="PTHR47966">
    <property type="entry name" value="BETA-SITE APP-CLEAVING ENZYME, ISOFORM A-RELATED"/>
    <property type="match status" value="1"/>
</dbReference>
<dbReference type="Gene3D" id="2.40.70.10">
    <property type="entry name" value="Acid Proteases"/>
    <property type="match status" value="2"/>
</dbReference>
<evidence type="ECO:0000256" key="1">
    <source>
        <dbReference type="ARBA" id="ARBA00007447"/>
    </source>
</evidence>
<dbReference type="PANTHER" id="PTHR47966:SF51">
    <property type="entry name" value="BETA-SITE APP-CLEAVING ENZYME, ISOFORM A-RELATED"/>
    <property type="match status" value="1"/>
</dbReference>
<evidence type="ECO:0000256" key="5">
    <source>
        <dbReference type="PIRSR" id="PIRSR601461-2"/>
    </source>
</evidence>
<comment type="similarity">
    <text evidence="1">Belongs to the peptidase A1 family.</text>
</comment>
<evidence type="ECO:0000313" key="8">
    <source>
        <dbReference type="Proteomes" id="UP000735302"/>
    </source>
</evidence>
<dbReference type="FunFam" id="2.40.70.10:FF:000115">
    <property type="entry name" value="Lysosomal aspartic protease"/>
    <property type="match status" value="1"/>
</dbReference>
<comment type="caution">
    <text evidence="7">The sequence shown here is derived from an EMBL/GenBank/DDBJ whole genome shotgun (WGS) entry which is preliminary data.</text>
</comment>
<dbReference type="GO" id="GO:0006508">
    <property type="term" value="P:proteolysis"/>
    <property type="evidence" value="ECO:0007669"/>
    <property type="project" value="UniProtKB-KW"/>
</dbReference>
<dbReference type="Pfam" id="PF00026">
    <property type="entry name" value="Asp"/>
    <property type="match status" value="1"/>
</dbReference>
<organism evidence="7 8">
    <name type="scientific">Plakobranchus ocellatus</name>
    <dbReference type="NCBI Taxonomy" id="259542"/>
    <lineage>
        <taxon>Eukaryota</taxon>
        <taxon>Metazoa</taxon>
        <taxon>Spiralia</taxon>
        <taxon>Lophotrochozoa</taxon>
        <taxon>Mollusca</taxon>
        <taxon>Gastropoda</taxon>
        <taxon>Heterobranchia</taxon>
        <taxon>Euthyneura</taxon>
        <taxon>Panpulmonata</taxon>
        <taxon>Sacoglossa</taxon>
        <taxon>Placobranchoidea</taxon>
        <taxon>Plakobranchidae</taxon>
        <taxon>Plakobranchus</taxon>
    </lineage>
</organism>
<evidence type="ECO:0000259" key="6">
    <source>
        <dbReference type="PROSITE" id="PS51767"/>
    </source>
</evidence>
<dbReference type="Proteomes" id="UP000735302">
    <property type="component" value="Unassembled WGS sequence"/>
</dbReference>
<feature type="disulfide bond" evidence="5">
    <location>
        <begin position="113"/>
        <end position="119"/>
    </location>
</feature>
<evidence type="ECO:0000256" key="3">
    <source>
        <dbReference type="ARBA" id="ARBA00022750"/>
    </source>
</evidence>
<dbReference type="PROSITE" id="PS51767">
    <property type="entry name" value="PEPTIDASE_A1"/>
    <property type="match status" value="1"/>
</dbReference>
<dbReference type="InterPro" id="IPR001461">
    <property type="entry name" value="Aspartic_peptidase_A1"/>
</dbReference>
<keyword evidence="5" id="KW-1015">Disulfide bond</keyword>
<proteinExistence type="inferred from homology"/>
<keyword evidence="8" id="KW-1185">Reference proteome</keyword>
<dbReference type="InterPro" id="IPR021109">
    <property type="entry name" value="Peptidase_aspartic_dom_sf"/>
</dbReference>
<dbReference type="GO" id="GO:0004190">
    <property type="term" value="F:aspartic-type endopeptidase activity"/>
    <property type="evidence" value="ECO:0007669"/>
    <property type="project" value="UniProtKB-KW"/>
</dbReference>
<keyword evidence="3" id="KW-0064">Aspartyl protease</keyword>
<dbReference type="SUPFAM" id="SSF50630">
    <property type="entry name" value="Acid proteases"/>
    <property type="match status" value="1"/>
</dbReference>
<evidence type="ECO:0000256" key="4">
    <source>
        <dbReference type="ARBA" id="ARBA00022801"/>
    </source>
</evidence>
<dbReference type="InterPro" id="IPR033121">
    <property type="entry name" value="PEPTIDASE_A1"/>
</dbReference>
<evidence type="ECO:0000313" key="7">
    <source>
        <dbReference type="EMBL" id="GFO20551.1"/>
    </source>
</evidence>
<evidence type="ECO:0000256" key="2">
    <source>
        <dbReference type="ARBA" id="ARBA00022670"/>
    </source>
</evidence>
<feature type="domain" description="Peptidase A1" evidence="6">
    <location>
        <begin position="82"/>
        <end position="400"/>
    </location>
</feature>
<gene>
    <name evidence="7" type="ORF">PoB_004705600</name>
</gene>
<name>A0AAV4BNF0_9GAST</name>